<protein>
    <submittedName>
        <fullName evidence="2">Uncharacterized protein</fullName>
    </submittedName>
</protein>
<dbReference type="Proteomes" id="UP000324222">
    <property type="component" value="Unassembled WGS sequence"/>
</dbReference>
<evidence type="ECO:0000256" key="1">
    <source>
        <dbReference type="SAM" id="MobiDB-lite"/>
    </source>
</evidence>
<dbReference type="EMBL" id="VSRR010005260">
    <property type="protein sequence ID" value="MPC41975.1"/>
    <property type="molecule type" value="Genomic_DNA"/>
</dbReference>
<sequence>MSIVIVAAVSLNDPKPFIDRVKVPLLSGGARECGTRGDLTEGMRAALPGWGRARRDKSQSGHGQANVKVSGRGASRGVHEARGVAVGLHKRGGSSLPALVVSSSGGSAVGSPCESREPPPLPGGMGVGGYDLMTYQRLASALYAHPPHATLDPATPTSIPPTTPTTLLAAHDPLLHVS</sequence>
<feature type="region of interest" description="Disordered" evidence="1">
    <location>
        <begin position="51"/>
        <end position="78"/>
    </location>
</feature>
<proteinExistence type="predicted"/>
<reference evidence="2 3" key="1">
    <citation type="submission" date="2019-05" db="EMBL/GenBank/DDBJ databases">
        <title>Another draft genome of Portunus trituberculatus and its Hox gene families provides insights of decapod evolution.</title>
        <authorList>
            <person name="Jeong J.-H."/>
            <person name="Song I."/>
            <person name="Kim S."/>
            <person name="Choi T."/>
            <person name="Kim D."/>
            <person name="Ryu S."/>
            <person name="Kim W."/>
        </authorList>
    </citation>
    <scope>NUCLEOTIDE SEQUENCE [LARGE SCALE GENOMIC DNA]</scope>
    <source>
        <tissue evidence="2">Muscle</tissue>
    </source>
</reference>
<keyword evidence="3" id="KW-1185">Reference proteome</keyword>
<comment type="caution">
    <text evidence="2">The sequence shown here is derived from an EMBL/GenBank/DDBJ whole genome shotgun (WGS) entry which is preliminary data.</text>
</comment>
<accession>A0A5B7F8R3</accession>
<gene>
    <name evidence="2" type="ORF">E2C01_035586</name>
</gene>
<evidence type="ECO:0000313" key="3">
    <source>
        <dbReference type="Proteomes" id="UP000324222"/>
    </source>
</evidence>
<name>A0A5B7F8R3_PORTR</name>
<feature type="region of interest" description="Disordered" evidence="1">
    <location>
        <begin position="152"/>
        <end position="178"/>
    </location>
</feature>
<dbReference type="AlphaFoldDB" id="A0A5B7F8R3"/>
<evidence type="ECO:0000313" key="2">
    <source>
        <dbReference type="EMBL" id="MPC41975.1"/>
    </source>
</evidence>
<organism evidence="2 3">
    <name type="scientific">Portunus trituberculatus</name>
    <name type="common">Swimming crab</name>
    <name type="synonym">Neptunus trituberculatus</name>
    <dbReference type="NCBI Taxonomy" id="210409"/>
    <lineage>
        <taxon>Eukaryota</taxon>
        <taxon>Metazoa</taxon>
        <taxon>Ecdysozoa</taxon>
        <taxon>Arthropoda</taxon>
        <taxon>Crustacea</taxon>
        <taxon>Multicrustacea</taxon>
        <taxon>Malacostraca</taxon>
        <taxon>Eumalacostraca</taxon>
        <taxon>Eucarida</taxon>
        <taxon>Decapoda</taxon>
        <taxon>Pleocyemata</taxon>
        <taxon>Brachyura</taxon>
        <taxon>Eubrachyura</taxon>
        <taxon>Portunoidea</taxon>
        <taxon>Portunidae</taxon>
        <taxon>Portuninae</taxon>
        <taxon>Portunus</taxon>
    </lineage>
</organism>